<gene>
    <name evidence="2" type="ORF">PAPOLLO_LOCUS27025</name>
</gene>
<keyword evidence="3" id="KW-1185">Reference proteome</keyword>
<proteinExistence type="predicted"/>
<evidence type="ECO:0000256" key="1">
    <source>
        <dbReference type="SAM" id="MobiDB-lite"/>
    </source>
</evidence>
<dbReference type="OrthoDB" id="6511194at2759"/>
<feature type="compositionally biased region" description="Basic and acidic residues" evidence="1">
    <location>
        <begin position="38"/>
        <end position="57"/>
    </location>
</feature>
<dbReference type="AlphaFoldDB" id="A0A8S3YC79"/>
<protein>
    <submittedName>
        <fullName evidence="2">(apollo) hypothetical protein</fullName>
    </submittedName>
</protein>
<name>A0A8S3YC79_PARAO</name>
<comment type="caution">
    <text evidence="2">The sequence shown here is derived from an EMBL/GenBank/DDBJ whole genome shotgun (WGS) entry which is preliminary data.</text>
</comment>
<dbReference type="EMBL" id="CAJQZP010001624">
    <property type="protein sequence ID" value="CAG5057121.1"/>
    <property type="molecule type" value="Genomic_DNA"/>
</dbReference>
<dbReference type="Proteomes" id="UP000691718">
    <property type="component" value="Unassembled WGS sequence"/>
</dbReference>
<feature type="region of interest" description="Disordered" evidence="1">
    <location>
        <begin position="31"/>
        <end position="81"/>
    </location>
</feature>
<accession>A0A8S3YC79</accession>
<evidence type="ECO:0000313" key="3">
    <source>
        <dbReference type="Proteomes" id="UP000691718"/>
    </source>
</evidence>
<sequence>MAHILRWLEEVSTDEEDIIESDTKAELCNEDCVFESPHNTDTEQEGSDREPSLERSEPVVSEPCTSQARPELKLSTPGEKKETELKKIELDNFDLCALRNLVNSFYTVRKESPTLKKILTAAKADLNFPAYERCFTPSNIRAGFAKTGIYPLNRTAVCPEAIAPSRLTDQPLPTEPIQKILIEEDLEDTIPNSKIETTNSDPLND</sequence>
<reference evidence="2" key="1">
    <citation type="submission" date="2021-04" db="EMBL/GenBank/DDBJ databases">
        <authorList>
            <person name="Tunstrom K."/>
        </authorList>
    </citation>
    <scope>NUCLEOTIDE SEQUENCE</scope>
</reference>
<evidence type="ECO:0000313" key="2">
    <source>
        <dbReference type="EMBL" id="CAG5057121.1"/>
    </source>
</evidence>
<organism evidence="2 3">
    <name type="scientific">Parnassius apollo</name>
    <name type="common">Apollo butterfly</name>
    <name type="synonym">Papilio apollo</name>
    <dbReference type="NCBI Taxonomy" id="110799"/>
    <lineage>
        <taxon>Eukaryota</taxon>
        <taxon>Metazoa</taxon>
        <taxon>Ecdysozoa</taxon>
        <taxon>Arthropoda</taxon>
        <taxon>Hexapoda</taxon>
        <taxon>Insecta</taxon>
        <taxon>Pterygota</taxon>
        <taxon>Neoptera</taxon>
        <taxon>Endopterygota</taxon>
        <taxon>Lepidoptera</taxon>
        <taxon>Glossata</taxon>
        <taxon>Ditrysia</taxon>
        <taxon>Papilionoidea</taxon>
        <taxon>Papilionidae</taxon>
        <taxon>Parnassiinae</taxon>
        <taxon>Parnassini</taxon>
        <taxon>Parnassius</taxon>
        <taxon>Parnassius</taxon>
    </lineage>
</organism>